<dbReference type="PANTHER" id="PTHR24559:SF444">
    <property type="entry name" value="REVERSE TRANSCRIPTASE DOMAIN-CONTAINING PROTEIN"/>
    <property type="match status" value="1"/>
</dbReference>
<dbReference type="AlphaFoldDB" id="A0A392SI32"/>
<dbReference type="Gene3D" id="3.30.70.270">
    <property type="match status" value="1"/>
</dbReference>
<dbReference type="Gene3D" id="3.10.10.10">
    <property type="entry name" value="HIV Type 1 Reverse Transcriptase, subunit A, domain 1"/>
    <property type="match status" value="1"/>
</dbReference>
<dbReference type="InterPro" id="IPR053134">
    <property type="entry name" value="RNA-dir_DNA_polymerase"/>
</dbReference>
<evidence type="ECO:0000313" key="2">
    <source>
        <dbReference type="Proteomes" id="UP000265520"/>
    </source>
</evidence>
<organism evidence="1 2">
    <name type="scientific">Trifolium medium</name>
    <dbReference type="NCBI Taxonomy" id="97028"/>
    <lineage>
        <taxon>Eukaryota</taxon>
        <taxon>Viridiplantae</taxon>
        <taxon>Streptophyta</taxon>
        <taxon>Embryophyta</taxon>
        <taxon>Tracheophyta</taxon>
        <taxon>Spermatophyta</taxon>
        <taxon>Magnoliopsida</taxon>
        <taxon>eudicotyledons</taxon>
        <taxon>Gunneridae</taxon>
        <taxon>Pentapetalae</taxon>
        <taxon>rosids</taxon>
        <taxon>fabids</taxon>
        <taxon>Fabales</taxon>
        <taxon>Fabaceae</taxon>
        <taxon>Papilionoideae</taxon>
        <taxon>50 kb inversion clade</taxon>
        <taxon>NPAAA clade</taxon>
        <taxon>Hologalegina</taxon>
        <taxon>IRL clade</taxon>
        <taxon>Trifolieae</taxon>
        <taxon>Trifolium</taxon>
    </lineage>
</organism>
<feature type="non-terminal residue" evidence="1">
    <location>
        <position position="83"/>
    </location>
</feature>
<dbReference type="InterPro" id="IPR043128">
    <property type="entry name" value="Rev_trsase/Diguanyl_cyclase"/>
</dbReference>
<proteinExistence type="predicted"/>
<accession>A0A392SI32</accession>
<dbReference type="InterPro" id="IPR043502">
    <property type="entry name" value="DNA/RNA_pol_sf"/>
</dbReference>
<dbReference type="PANTHER" id="PTHR24559">
    <property type="entry name" value="TRANSPOSON TY3-I GAG-POL POLYPROTEIN"/>
    <property type="match status" value="1"/>
</dbReference>
<dbReference type="SUPFAM" id="SSF56672">
    <property type="entry name" value="DNA/RNA polymerases"/>
    <property type="match status" value="1"/>
</dbReference>
<protein>
    <submittedName>
        <fullName evidence="1">Gag-pol polyprotein</fullName>
    </submittedName>
</protein>
<comment type="caution">
    <text evidence="1">The sequence shown here is derived from an EMBL/GenBank/DDBJ whole genome shotgun (WGS) entry which is preliminary data.</text>
</comment>
<reference evidence="1 2" key="1">
    <citation type="journal article" date="2018" name="Front. Plant Sci.">
        <title>Red Clover (Trifolium pratense) and Zigzag Clover (T. medium) - A Picture of Genomic Similarities and Differences.</title>
        <authorList>
            <person name="Dluhosova J."/>
            <person name="Istvanek J."/>
            <person name="Nedelnik J."/>
            <person name="Repkova J."/>
        </authorList>
    </citation>
    <scope>NUCLEOTIDE SEQUENCE [LARGE SCALE GENOMIC DNA]</scope>
    <source>
        <strain evidence="2">cv. 10/8</strain>
        <tissue evidence="1">Leaf</tissue>
    </source>
</reference>
<dbReference type="Proteomes" id="UP000265520">
    <property type="component" value="Unassembled WGS sequence"/>
</dbReference>
<name>A0A392SI32_9FABA</name>
<sequence>MCVDFIDLNFACPKDPYPLSSIDRLIDGASSCKTLSFMEAYSGYNQIKMNPTDAPMTAFMTNTCNYYYDAMPFGLENAEQHTS</sequence>
<dbReference type="EMBL" id="LXQA010374451">
    <property type="protein sequence ID" value="MCI47605.1"/>
    <property type="molecule type" value="Genomic_DNA"/>
</dbReference>
<keyword evidence="2" id="KW-1185">Reference proteome</keyword>
<evidence type="ECO:0000313" key="1">
    <source>
        <dbReference type="EMBL" id="MCI47605.1"/>
    </source>
</evidence>